<feature type="domain" description="Autotransporter" evidence="3">
    <location>
        <begin position="1980"/>
        <end position="2258"/>
    </location>
</feature>
<dbReference type="NCBIfam" id="TIGR02601">
    <property type="entry name" value="autotrns_rpt"/>
    <property type="match status" value="5"/>
</dbReference>
<sequence>MAKPYQGRHRGPGSLTALVALRIAPLAQGLLLTGLLPLATPASAQQVVANGTTQTASGVINTGTVASTGGFALYALNGGTINGVSGLSLTTGGASAMATYAAGAGSSIHVINTTILTTGDGSYGLYAPGGTVTATGGSVTTNGASSLGIGAINGPTSGTVTATGVAVVTHGANSGGASAQGGSVVNLKDVSITTTGTTANGMYTVGASSSGIASLLVADHVTVLVTGNGDLTHAAAVVRGGSSMVIQNGSSITATGTGMAGLSASTAGLVNTLTVTDSSVTSALDTGLRTNGAPFNVSLTRSSISGGSSLLNTINGGILNLTADASNLTGVAMTDTATNSVSNVTLKNGSLWNLSGNSTLSSLILDNATLRYQAPAAITLGSASPSISLASGGGAIDTNGFTIVESQTFSGAGGLTKAGAGTLILPTDNAYTGGTTISAGTLQVGNGGTTGSITGNIVNNGTLAFFRNDPSTPILITNAVSGGGDIRLMGTGGQDESAYQVSAAGGTFTGHIYVEQSRLTITSAAAAVGTGMTVENGGQLWLQANATYAEPLFIEGDGWLETLGRLGALRMANGATASGAVTLIDDAQIDPYFKNDTGTISGAISDGGHGFALEKIGAGTLTLTGANSYTGGTLVSTGTLRVNGNQGAATGLTSVASGATLGGSGTIGGSVVIDNGGILAPGNSPGTLTINGDLTLNAGSLINYELGQANVAGGSFNDLASVGGNLVLDGTLNVTVSAGGSFGAGVYRVFGYGGTLTDNGLAIGTIPSPNYFVQTSVANQVNLVNTTGLTLNYWDGAAGPKNDGVINGGNGVWQSSTGNDNWTQITGTPNAPWSTNAFAIFQGAAGTVTVDNSVGAVSASGMQFAANGYVLGGSMLTLVGSQPTIRVGDGTALGAGYTATVSAPLAGSGALLKTDLGRLILSGANTYSGGTTIAAGTLEVAANGALGAGAVTAGVDGTVTTLQVDNGATIGNRVLLNANSRLDNRGTVSRMAAGQLAVEGHGTGIVVTNSGTVAGDTGVLLADGGTVANTGAITGAGLAVSIQGTTGGTISNAGSITGGTGGIALFQGGTIDNALGGRISSSGGTGISLAIDGSVAPVGIAINNAGTIEGAAVGIDQAIILEGAAGASPFSALVSNGASGTISGNQAGIRIGLDTDVTNAGVIAGDTAVVLGSGTLTNAVGAQINGNTLGVQIYGGARVSNAGRITGTVDLDPVGAVPVNAVTLFTGSSIAGDLNIGANASSTLTLDGAGTQLYSDAVTGTTSFVGPLTKTGDSRWIIDRALTPANTTIVGGILQLGNGGTVGSITGDIADSGVLAFNRSDVVTFNGVISGSGAVGQSGTGTTVLTGTNTYLGTTTASAGQLWINGNQSAATGLTQVLSGATLGGVGIIGGDVTIADGGHLAPGNSPGTLIINGNLALHAGSILDYEFGLANTPGGALNDLTVVGGNLVLDGTLNVAVSAGGSFGPGIYRVFDYDGTLTNNTLAVGTIPSTSYFVQTSIPHQVNLVNTEGLVLNYWDGAAGPRNDGVINGGNGPWQASAGNDNWTQITGTPNAPWADGAFAIFTGSAGTVTVDNSLGAVTANGMQFASNGYVITGDALTLIGPQSIARVGDGTSAGAGMTATINAALTGDTLLLKTDLGTLVLGAANDYSGGTVLEGGTLRLGNAAALGPGRLDMVEGTTLDFSGSYTIANNITLSGDPTINTASGLTDTLSGAISDGTGPGTLEKIGAGTLVLTGASSYSGLTLVQAGTLRAGGGNVFSPISDFTVASGATVDLAGFSQSIGALSNAGLVDFGTGTPPGTVLTVHGNYTGVSGALGLNALLGDDNSPSDRMLIDGGIAGGSTVLDIRQSGAGAVTTGNGIELVGVLNGGTTQAGAFHLGSPVIAGPYEYSLQRGGVDGSDPENWFLRDTLAPPPPPTPPSPPSPPAPPTPPPLPHYRQEVSLYAAAPALAMIQGRQMIGTLHERMGDEEQLLGDPLREPPGESNAMWGRVVYREGKTQGDPIGIYGDGPSYKSDMVTVQVGGHLYRALSDSGRLDQVGVYGAYGNADADVDHNLLSLQFKAGSIGLDTYAAGAYWTHYEPNGAYLDVVGQASWYGFDLKGLRLPQIEPDGFGLAGSVEGGYPFKIGHELVLEPQAQIIYQNLSVDSFADPGAHVRYRDLDSLTGRIGVRLATQGNYEVWVRANLWYEFLGTPKTEFSSAAGWVPFHADLPNLMGQLGVGAGLRITSNVYVFGVANYESTFNGNSHSWDAKMGVRIRF</sequence>
<keyword evidence="1" id="KW-0732">Signal</keyword>
<dbReference type="EMBL" id="JBEPMU010000005">
    <property type="protein sequence ID" value="MET3653824.1"/>
    <property type="molecule type" value="Genomic_DNA"/>
</dbReference>
<dbReference type="InterPro" id="IPR005546">
    <property type="entry name" value="Autotransporte_beta"/>
</dbReference>
<keyword evidence="5" id="KW-1185">Reference proteome</keyword>
<dbReference type="InterPro" id="IPR051551">
    <property type="entry name" value="Autotransporter_adhesion"/>
</dbReference>
<dbReference type="SMART" id="SM00869">
    <property type="entry name" value="Autotransporter"/>
    <property type="match status" value="1"/>
</dbReference>
<evidence type="ECO:0000313" key="5">
    <source>
        <dbReference type="Proteomes" id="UP001549184"/>
    </source>
</evidence>
<dbReference type="SUPFAM" id="SSF103515">
    <property type="entry name" value="Autotransporter"/>
    <property type="match status" value="1"/>
</dbReference>
<dbReference type="Gene3D" id="2.160.20.20">
    <property type="match status" value="3"/>
</dbReference>
<accession>A0ABV2K147</accession>
<dbReference type="InterPro" id="IPR011050">
    <property type="entry name" value="Pectin_lyase_fold/virulence"/>
</dbReference>
<evidence type="ECO:0000313" key="4">
    <source>
        <dbReference type="EMBL" id="MET3653824.1"/>
    </source>
</evidence>
<feature type="region of interest" description="Disordered" evidence="2">
    <location>
        <begin position="1894"/>
        <end position="1937"/>
    </location>
</feature>
<dbReference type="SUPFAM" id="SSF51126">
    <property type="entry name" value="Pectin lyase-like"/>
    <property type="match status" value="6"/>
</dbReference>
<evidence type="ECO:0000256" key="1">
    <source>
        <dbReference type="ARBA" id="ARBA00022729"/>
    </source>
</evidence>
<dbReference type="PROSITE" id="PS51208">
    <property type="entry name" value="AUTOTRANSPORTER"/>
    <property type="match status" value="1"/>
</dbReference>
<dbReference type="InterPro" id="IPR006315">
    <property type="entry name" value="OM_autotransptr_brl_dom"/>
</dbReference>
<dbReference type="PANTHER" id="PTHR35037:SF3">
    <property type="entry name" value="C-TERMINAL REGION OF AIDA-LIKE PROTEIN"/>
    <property type="match status" value="1"/>
</dbReference>
<name>A0ABV2K147_9GAMM</name>
<dbReference type="Proteomes" id="UP001549184">
    <property type="component" value="Unassembled WGS sequence"/>
</dbReference>
<dbReference type="InterPro" id="IPR013425">
    <property type="entry name" value="Autotrns_rpt"/>
</dbReference>
<dbReference type="NCBIfam" id="TIGR01414">
    <property type="entry name" value="autotrans_barl"/>
    <property type="match status" value="1"/>
</dbReference>
<reference evidence="4 5" key="1">
    <citation type="submission" date="2024-06" db="EMBL/GenBank/DDBJ databases">
        <title>Sorghum-associated microbial communities from plants grown in Nebraska, USA.</title>
        <authorList>
            <person name="Schachtman D."/>
        </authorList>
    </citation>
    <scope>NUCLEOTIDE SEQUENCE [LARGE SCALE GENOMIC DNA]</scope>
    <source>
        <strain evidence="4 5">1073</strain>
    </source>
</reference>
<proteinExistence type="predicted"/>
<comment type="caution">
    <text evidence="4">The sequence shown here is derived from an EMBL/GenBank/DDBJ whole genome shotgun (WGS) entry which is preliminary data.</text>
</comment>
<dbReference type="PANTHER" id="PTHR35037">
    <property type="entry name" value="C-TERMINAL REGION OF AIDA-LIKE PROTEIN"/>
    <property type="match status" value="1"/>
</dbReference>
<evidence type="ECO:0000259" key="3">
    <source>
        <dbReference type="PROSITE" id="PS51208"/>
    </source>
</evidence>
<dbReference type="CDD" id="cd01344">
    <property type="entry name" value="PL2_Passenger_AT"/>
    <property type="match status" value="1"/>
</dbReference>
<dbReference type="Gene3D" id="2.40.128.130">
    <property type="entry name" value="Autotransporter beta-domain"/>
    <property type="match status" value="1"/>
</dbReference>
<dbReference type="InterPro" id="IPR036709">
    <property type="entry name" value="Autotransporte_beta_dom_sf"/>
</dbReference>
<organism evidence="4 5">
    <name type="scientific">Dyella japonica</name>
    <dbReference type="NCBI Taxonomy" id="231455"/>
    <lineage>
        <taxon>Bacteria</taxon>
        <taxon>Pseudomonadati</taxon>
        <taxon>Pseudomonadota</taxon>
        <taxon>Gammaproteobacteria</taxon>
        <taxon>Lysobacterales</taxon>
        <taxon>Rhodanobacteraceae</taxon>
        <taxon>Dyella</taxon>
    </lineage>
</organism>
<evidence type="ECO:0000256" key="2">
    <source>
        <dbReference type="SAM" id="MobiDB-lite"/>
    </source>
</evidence>
<dbReference type="RefSeq" id="WP_354015198.1">
    <property type="nucleotide sequence ID" value="NZ_JBEPMU010000005.1"/>
</dbReference>
<feature type="compositionally biased region" description="Pro residues" evidence="2">
    <location>
        <begin position="1912"/>
        <end position="1935"/>
    </location>
</feature>
<dbReference type="Pfam" id="PF12951">
    <property type="entry name" value="PATR"/>
    <property type="match status" value="6"/>
</dbReference>
<protein>
    <submittedName>
        <fullName evidence="4">Outer membrane autotransporter protein</fullName>
    </submittedName>
</protein>
<dbReference type="Pfam" id="PF18883">
    <property type="entry name" value="AC_1"/>
    <property type="match status" value="1"/>
</dbReference>
<dbReference type="InterPro" id="IPR043990">
    <property type="entry name" value="AC_1"/>
</dbReference>
<gene>
    <name evidence="4" type="ORF">ABIC75_003561</name>
</gene>
<dbReference type="InterPro" id="IPR012332">
    <property type="entry name" value="Autotransporter_pectin_lyase_C"/>
</dbReference>